<evidence type="ECO:0000259" key="3">
    <source>
        <dbReference type="PROSITE" id="PS50893"/>
    </source>
</evidence>
<dbReference type="EMBL" id="LAZR01015205">
    <property type="protein sequence ID" value="KKM14203.1"/>
    <property type="molecule type" value="Genomic_DNA"/>
</dbReference>
<dbReference type="Gene3D" id="3.40.50.300">
    <property type="entry name" value="P-loop containing nucleotide triphosphate hydrolases"/>
    <property type="match status" value="1"/>
</dbReference>
<evidence type="ECO:0000256" key="2">
    <source>
        <dbReference type="ARBA" id="ARBA00022840"/>
    </source>
</evidence>
<dbReference type="InterPro" id="IPR027417">
    <property type="entry name" value="P-loop_NTPase"/>
</dbReference>
<evidence type="ECO:0000313" key="4">
    <source>
        <dbReference type="EMBL" id="KKM14203.1"/>
    </source>
</evidence>
<organism evidence="4">
    <name type="scientific">marine sediment metagenome</name>
    <dbReference type="NCBI Taxonomy" id="412755"/>
    <lineage>
        <taxon>unclassified sequences</taxon>
        <taxon>metagenomes</taxon>
        <taxon>ecological metagenomes</taxon>
    </lineage>
</organism>
<keyword evidence="2" id="KW-0067">ATP-binding</keyword>
<proteinExistence type="predicted"/>
<reference evidence="4" key="1">
    <citation type="journal article" date="2015" name="Nature">
        <title>Complex archaea that bridge the gap between prokaryotes and eukaryotes.</title>
        <authorList>
            <person name="Spang A."/>
            <person name="Saw J.H."/>
            <person name="Jorgensen S.L."/>
            <person name="Zaremba-Niedzwiedzka K."/>
            <person name="Martijn J."/>
            <person name="Lind A.E."/>
            <person name="van Eijk R."/>
            <person name="Schleper C."/>
            <person name="Guy L."/>
            <person name="Ettema T.J."/>
        </authorList>
    </citation>
    <scope>NUCLEOTIDE SEQUENCE</scope>
</reference>
<dbReference type="Pfam" id="PF00005">
    <property type="entry name" value="ABC_tran"/>
    <property type="match status" value="1"/>
</dbReference>
<dbReference type="SUPFAM" id="SSF52540">
    <property type="entry name" value="P-loop containing nucleoside triphosphate hydrolases"/>
    <property type="match status" value="1"/>
</dbReference>
<dbReference type="PANTHER" id="PTHR43790:SF8">
    <property type="entry name" value="SUGAR ABC TRANSPORTER ATP-BINDING PROTEIN"/>
    <property type="match status" value="1"/>
</dbReference>
<protein>
    <recommendedName>
        <fullName evidence="3">ABC transporter domain-containing protein</fullName>
    </recommendedName>
</protein>
<dbReference type="GO" id="GO:0016887">
    <property type="term" value="F:ATP hydrolysis activity"/>
    <property type="evidence" value="ECO:0007669"/>
    <property type="project" value="InterPro"/>
</dbReference>
<dbReference type="CDD" id="cd03216">
    <property type="entry name" value="ABC_Carb_Monos_I"/>
    <property type="match status" value="1"/>
</dbReference>
<dbReference type="PANTHER" id="PTHR43790">
    <property type="entry name" value="CARBOHYDRATE TRANSPORT ATP-BINDING PROTEIN MG119-RELATED"/>
    <property type="match status" value="1"/>
</dbReference>
<name>A0A0F9JWD3_9ZZZZ</name>
<keyword evidence="1" id="KW-0547">Nucleotide-binding</keyword>
<dbReference type="GO" id="GO:0005524">
    <property type="term" value="F:ATP binding"/>
    <property type="evidence" value="ECO:0007669"/>
    <property type="project" value="UniProtKB-KW"/>
</dbReference>
<gene>
    <name evidence="4" type="ORF">LCGC14_1708500</name>
</gene>
<sequence length="255" mass="28593">MELKNEKLVRMVNISKYFGEVAALRKENFEVGYNEVVGLIGDNGAGKSTLIKILTGVHPPGKGRIYFQGKEITYHSVERARELGIETVYQERALGEQQALWKNIFMGREMTTHLGFLQVKKAKKETERILKEVIGFTAAGLTPDSIVERLSGGEKQGVAIARALHFKAKLIILDEPTMGLSLSETKKVLNFVKGIKEQGKSCIFITHNIYHVYPVADRFVVLDRGRTVGEFIKKDISLEKLVNKLYLVARTGEIS</sequence>
<dbReference type="InterPro" id="IPR050107">
    <property type="entry name" value="ABC_carbohydrate_import_ATPase"/>
</dbReference>
<dbReference type="InterPro" id="IPR003593">
    <property type="entry name" value="AAA+_ATPase"/>
</dbReference>
<comment type="caution">
    <text evidence="4">The sequence shown here is derived from an EMBL/GenBank/DDBJ whole genome shotgun (WGS) entry which is preliminary data.</text>
</comment>
<evidence type="ECO:0000256" key="1">
    <source>
        <dbReference type="ARBA" id="ARBA00022741"/>
    </source>
</evidence>
<dbReference type="PROSITE" id="PS50893">
    <property type="entry name" value="ABC_TRANSPORTER_2"/>
    <property type="match status" value="1"/>
</dbReference>
<dbReference type="SMART" id="SM00382">
    <property type="entry name" value="AAA"/>
    <property type="match status" value="1"/>
</dbReference>
<accession>A0A0F9JWD3</accession>
<feature type="domain" description="ABC transporter" evidence="3">
    <location>
        <begin position="9"/>
        <end position="249"/>
    </location>
</feature>
<dbReference type="InterPro" id="IPR003439">
    <property type="entry name" value="ABC_transporter-like_ATP-bd"/>
</dbReference>
<dbReference type="AlphaFoldDB" id="A0A0F9JWD3"/>